<name>A0A195BW55_9HYME</name>
<protein>
    <submittedName>
        <fullName evidence="1">Uncharacterized protein</fullName>
    </submittedName>
</protein>
<dbReference type="EMBL" id="KQ976396">
    <property type="protein sequence ID" value="KYM92817.1"/>
    <property type="molecule type" value="Genomic_DNA"/>
</dbReference>
<keyword evidence="2" id="KW-1185">Reference proteome</keyword>
<dbReference type="AlphaFoldDB" id="A0A195BW55"/>
<evidence type="ECO:0000313" key="2">
    <source>
        <dbReference type="Proteomes" id="UP000078540"/>
    </source>
</evidence>
<gene>
    <name evidence="1" type="ORF">ALC53_00355</name>
</gene>
<proteinExistence type="predicted"/>
<organism evidence="1 2">
    <name type="scientific">Atta colombica</name>
    <dbReference type="NCBI Taxonomy" id="520822"/>
    <lineage>
        <taxon>Eukaryota</taxon>
        <taxon>Metazoa</taxon>
        <taxon>Ecdysozoa</taxon>
        <taxon>Arthropoda</taxon>
        <taxon>Hexapoda</taxon>
        <taxon>Insecta</taxon>
        <taxon>Pterygota</taxon>
        <taxon>Neoptera</taxon>
        <taxon>Endopterygota</taxon>
        <taxon>Hymenoptera</taxon>
        <taxon>Apocrita</taxon>
        <taxon>Aculeata</taxon>
        <taxon>Formicoidea</taxon>
        <taxon>Formicidae</taxon>
        <taxon>Myrmicinae</taxon>
        <taxon>Atta</taxon>
    </lineage>
</organism>
<dbReference type="STRING" id="520822.A0A195BW55"/>
<accession>A0A195BW55</accession>
<dbReference type="Proteomes" id="UP000078540">
    <property type="component" value="Unassembled WGS sequence"/>
</dbReference>
<reference evidence="1 2" key="1">
    <citation type="submission" date="2015-09" db="EMBL/GenBank/DDBJ databases">
        <title>Atta colombica WGS genome.</title>
        <authorList>
            <person name="Nygaard S."/>
            <person name="Hu H."/>
            <person name="Boomsma J."/>
            <person name="Zhang G."/>
        </authorList>
    </citation>
    <scope>NUCLEOTIDE SEQUENCE [LARGE SCALE GENOMIC DNA]</scope>
    <source>
        <strain evidence="1">Treedump-2</strain>
        <tissue evidence="1">Whole body</tissue>
    </source>
</reference>
<sequence length="407" mass="47484">MTRYDDINEDVKGARRNLGFYRQNPGKNMMIRGRLYGRYVSGRCDAAPQQRVRGVLGTGTLARCALVRMKNIVELIIFSLDRQWFFIIYESSVIKSFVILWTILHWTNSWWIGIHCLEFYMFGWCSRTGAFMELPTPDGFVRMLLQIMSCGSAWGKGSPHNSTILHGICRARVEHRLVLEPTIFRLHTGGCIWHGNHPAFAVPVAIIFIAPLALCNSDVRRYLRLVQGARAFLLNVNDKPYSQLQVSYTLNSKFRCKSYPIIHEKSSIDLRTTMTFTDLAYYWSYDSINLDCQIQRVNEYLSTIDNLILRISQKNEELNVSLITFTLATKKLLQMLGVLYNRLNEICAKAQKFKLFGKYTDIENDRYTYIWCPLYTDKEIFIELLWDELKKYDCDRRIVCCDEHSNK</sequence>
<evidence type="ECO:0000313" key="1">
    <source>
        <dbReference type="EMBL" id="KYM92817.1"/>
    </source>
</evidence>